<feature type="signal peptide" evidence="2">
    <location>
        <begin position="1"/>
        <end position="23"/>
    </location>
</feature>
<proteinExistence type="predicted"/>
<evidence type="ECO:0000313" key="3">
    <source>
        <dbReference type="EMBL" id="MFC4077510.1"/>
    </source>
</evidence>
<reference evidence="4" key="1">
    <citation type="journal article" date="2019" name="Int. J. Syst. Evol. Microbiol.">
        <title>The Global Catalogue of Microorganisms (GCM) 10K type strain sequencing project: providing services to taxonomists for standard genome sequencing and annotation.</title>
        <authorList>
            <consortium name="The Broad Institute Genomics Platform"/>
            <consortium name="The Broad Institute Genome Sequencing Center for Infectious Disease"/>
            <person name="Wu L."/>
            <person name="Ma J."/>
        </authorList>
    </citation>
    <scope>NUCLEOTIDE SEQUENCE [LARGE SCALE GENOMIC DNA]</scope>
    <source>
        <strain evidence="4">IBRC-M 10813</strain>
    </source>
</reference>
<dbReference type="RefSeq" id="WP_380705321.1">
    <property type="nucleotide sequence ID" value="NZ_JBHSAP010000015.1"/>
</dbReference>
<feature type="region of interest" description="Disordered" evidence="1">
    <location>
        <begin position="120"/>
        <end position="213"/>
    </location>
</feature>
<gene>
    <name evidence="3" type="ORF">ACFOUO_11925</name>
</gene>
<accession>A0ABV8JGH3</accession>
<organism evidence="3 4">
    <name type="scientific">Salinithrix halophila</name>
    <dbReference type="NCBI Taxonomy" id="1485204"/>
    <lineage>
        <taxon>Bacteria</taxon>
        <taxon>Bacillati</taxon>
        <taxon>Bacillota</taxon>
        <taxon>Bacilli</taxon>
        <taxon>Bacillales</taxon>
        <taxon>Thermoactinomycetaceae</taxon>
        <taxon>Salinithrix</taxon>
    </lineage>
</organism>
<dbReference type="Proteomes" id="UP001595843">
    <property type="component" value="Unassembled WGS sequence"/>
</dbReference>
<keyword evidence="4" id="KW-1185">Reference proteome</keyword>
<evidence type="ECO:0008006" key="5">
    <source>
        <dbReference type="Google" id="ProtNLM"/>
    </source>
</evidence>
<comment type="caution">
    <text evidence="3">The sequence shown here is derived from an EMBL/GenBank/DDBJ whole genome shotgun (WGS) entry which is preliminary data.</text>
</comment>
<keyword evidence="2" id="KW-0732">Signal</keyword>
<protein>
    <recommendedName>
        <fullName evidence="5">LPXTG-motif cell wall anchor domain-containing protein</fullName>
    </recommendedName>
</protein>
<evidence type="ECO:0000256" key="2">
    <source>
        <dbReference type="SAM" id="SignalP"/>
    </source>
</evidence>
<evidence type="ECO:0000313" key="4">
    <source>
        <dbReference type="Proteomes" id="UP001595843"/>
    </source>
</evidence>
<feature type="chain" id="PRO_5045888248" description="LPXTG-motif cell wall anchor domain-containing protein" evidence="2">
    <location>
        <begin position="24"/>
        <end position="243"/>
    </location>
</feature>
<feature type="compositionally biased region" description="Basic and acidic residues" evidence="1">
    <location>
        <begin position="166"/>
        <end position="193"/>
    </location>
</feature>
<sequence length="243" mass="25716">MRTAALALLIGLLTFTAAPSAFAETPETQLQGSYFTKDGKHYVEVALPNADHPQGNWIVTLNGSNEQVSPEGSQSEQFTSNYDDLIEGRNYQVIAVWYGKNGGTNADLSACFQFTAKDPASNKGEKVQLRDCGFKPAPAPKDSGQNLPAADDSNASAGQNPQTDAASDKPTEDGKTPDASVEQKADSPSKEETGSLFNLNSASKEGGKLPDTTLSGSWATAGLQLVVTGFALLGFRRAHSEDR</sequence>
<name>A0ABV8JGH3_9BACL</name>
<evidence type="ECO:0000256" key="1">
    <source>
        <dbReference type="SAM" id="MobiDB-lite"/>
    </source>
</evidence>
<feature type="compositionally biased region" description="Polar residues" evidence="1">
    <location>
        <begin position="153"/>
        <end position="165"/>
    </location>
</feature>
<feature type="compositionally biased region" description="Basic and acidic residues" evidence="1">
    <location>
        <begin position="123"/>
        <end position="133"/>
    </location>
</feature>
<dbReference type="EMBL" id="JBHSAP010000015">
    <property type="protein sequence ID" value="MFC4077510.1"/>
    <property type="molecule type" value="Genomic_DNA"/>
</dbReference>